<keyword evidence="2 3" id="KW-0040">ANK repeat</keyword>
<dbReference type="AlphaFoldDB" id="A0AAN7SKK6"/>
<comment type="caution">
    <text evidence="5">The sequence shown here is derived from an EMBL/GenBank/DDBJ whole genome shotgun (WGS) entry which is preliminary data.</text>
</comment>
<protein>
    <recommendedName>
        <fullName evidence="7">Ankyrin repeat domain-containing protein</fullName>
    </recommendedName>
</protein>
<feature type="repeat" description="ANK" evidence="3">
    <location>
        <begin position="86"/>
        <end position="118"/>
    </location>
</feature>
<keyword evidence="1" id="KW-0677">Repeat</keyword>
<reference evidence="6" key="1">
    <citation type="submission" date="2023-01" db="EMBL/GenBank/DDBJ databases">
        <title>Key to firefly adult light organ development and bioluminescence: homeobox transcription factors regulate luciferase expression and transportation to peroxisome.</title>
        <authorList>
            <person name="Fu X."/>
        </authorList>
    </citation>
    <scope>NUCLEOTIDE SEQUENCE [LARGE SCALE GENOMIC DNA]</scope>
</reference>
<evidence type="ECO:0000256" key="1">
    <source>
        <dbReference type="ARBA" id="ARBA00022737"/>
    </source>
</evidence>
<dbReference type="Pfam" id="PF00023">
    <property type="entry name" value="Ank"/>
    <property type="match status" value="1"/>
</dbReference>
<keyword evidence="4" id="KW-0812">Transmembrane</keyword>
<feature type="repeat" description="ANK" evidence="3">
    <location>
        <begin position="159"/>
        <end position="185"/>
    </location>
</feature>
<evidence type="ECO:0008006" key="7">
    <source>
        <dbReference type="Google" id="ProtNLM"/>
    </source>
</evidence>
<proteinExistence type="predicted"/>
<evidence type="ECO:0000256" key="4">
    <source>
        <dbReference type="SAM" id="Phobius"/>
    </source>
</evidence>
<keyword evidence="4" id="KW-0472">Membrane</keyword>
<name>A0AAN7SKK6_9COLE</name>
<evidence type="ECO:0000313" key="5">
    <source>
        <dbReference type="EMBL" id="KAK4872473.1"/>
    </source>
</evidence>
<dbReference type="PANTHER" id="PTHR24198:SF165">
    <property type="entry name" value="ANKYRIN REPEAT-CONTAINING PROTEIN-RELATED"/>
    <property type="match status" value="1"/>
</dbReference>
<dbReference type="EMBL" id="JARPUR010000007">
    <property type="protein sequence ID" value="KAK4872473.1"/>
    <property type="molecule type" value="Genomic_DNA"/>
</dbReference>
<dbReference type="InterPro" id="IPR002110">
    <property type="entry name" value="Ankyrin_rpt"/>
</dbReference>
<dbReference type="PANTHER" id="PTHR24198">
    <property type="entry name" value="ANKYRIN REPEAT AND PROTEIN KINASE DOMAIN-CONTAINING PROTEIN"/>
    <property type="match status" value="1"/>
</dbReference>
<accession>A0AAN7SKK6</accession>
<evidence type="ECO:0000256" key="2">
    <source>
        <dbReference type="ARBA" id="ARBA00023043"/>
    </source>
</evidence>
<dbReference type="InterPro" id="IPR036770">
    <property type="entry name" value="Ankyrin_rpt-contain_sf"/>
</dbReference>
<evidence type="ECO:0000313" key="6">
    <source>
        <dbReference type="Proteomes" id="UP001353858"/>
    </source>
</evidence>
<dbReference type="SUPFAM" id="SSF48403">
    <property type="entry name" value="Ankyrin repeat"/>
    <property type="match status" value="1"/>
</dbReference>
<organism evidence="5 6">
    <name type="scientific">Aquatica leii</name>
    <dbReference type="NCBI Taxonomy" id="1421715"/>
    <lineage>
        <taxon>Eukaryota</taxon>
        <taxon>Metazoa</taxon>
        <taxon>Ecdysozoa</taxon>
        <taxon>Arthropoda</taxon>
        <taxon>Hexapoda</taxon>
        <taxon>Insecta</taxon>
        <taxon>Pterygota</taxon>
        <taxon>Neoptera</taxon>
        <taxon>Endopterygota</taxon>
        <taxon>Coleoptera</taxon>
        <taxon>Polyphaga</taxon>
        <taxon>Elateriformia</taxon>
        <taxon>Elateroidea</taxon>
        <taxon>Lampyridae</taxon>
        <taxon>Luciolinae</taxon>
        <taxon>Aquatica</taxon>
    </lineage>
</organism>
<evidence type="ECO:0000256" key="3">
    <source>
        <dbReference type="PROSITE-ProRule" id="PRU00023"/>
    </source>
</evidence>
<dbReference type="PROSITE" id="PS50297">
    <property type="entry name" value="ANK_REP_REGION"/>
    <property type="match status" value="2"/>
</dbReference>
<dbReference type="Gene3D" id="1.25.40.20">
    <property type="entry name" value="Ankyrin repeat-containing domain"/>
    <property type="match status" value="1"/>
</dbReference>
<gene>
    <name evidence="5" type="ORF">RN001_014502</name>
</gene>
<dbReference type="Proteomes" id="UP001353858">
    <property type="component" value="Unassembled WGS sequence"/>
</dbReference>
<keyword evidence="6" id="KW-1185">Reference proteome</keyword>
<dbReference type="Pfam" id="PF13637">
    <property type="entry name" value="Ank_4"/>
    <property type="match status" value="1"/>
</dbReference>
<dbReference type="SMART" id="SM00248">
    <property type="entry name" value="ANK"/>
    <property type="match status" value="3"/>
</dbReference>
<feature type="transmembrane region" description="Helical" evidence="4">
    <location>
        <begin position="20"/>
        <end position="39"/>
    </location>
</feature>
<sequence length="200" mass="22564">MMHLQDYITVLSNYCFDIVIAATTLFLVYLIICFLIKYFRECKESDSNNLEAFQNLHEAIIENDMIKAIHSIRKCPEAVNYLHPLDGYSPFMRACLLGHTQLVNIMLKHGADISLKSSKGETPFYLAIFYHIQHPGSVNATCIRTLYYAGCDINATNAKGFTALHLAASFGHINLVKWLLSKGHNDVAQLLQNLELPALE</sequence>
<keyword evidence="4" id="KW-1133">Transmembrane helix</keyword>
<dbReference type="PROSITE" id="PS50088">
    <property type="entry name" value="ANK_REPEAT"/>
    <property type="match status" value="2"/>
</dbReference>